<proteinExistence type="predicted"/>
<name>A0A285TX35_9PROT</name>
<evidence type="ECO:0000313" key="2">
    <source>
        <dbReference type="Proteomes" id="UP000219068"/>
    </source>
</evidence>
<dbReference type="EMBL" id="OBMM01000008">
    <property type="protein sequence ID" value="SOC30098.1"/>
    <property type="molecule type" value="Genomic_DNA"/>
</dbReference>
<protein>
    <submittedName>
        <fullName evidence="1">Uncharacterized protein</fullName>
    </submittedName>
</protein>
<evidence type="ECO:0000313" key="1">
    <source>
        <dbReference type="EMBL" id="SOC30098.1"/>
    </source>
</evidence>
<dbReference type="AlphaFoldDB" id="A0A285TX35"/>
<gene>
    <name evidence="1" type="ORF">SAMN05428964_10897</name>
</gene>
<reference evidence="1 2" key="1">
    <citation type="submission" date="2017-08" db="EMBL/GenBank/DDBJ databases">
        <authorList>
            <person name="de Groot N.N."/>
        </authorList>
    </citation>
    <scope>NUCLEOTIDE SEQUENCE [LARGE SCALE GENOMIC DNA]</scope>
    <source>
        <strain evidence="1 2">USBA 78</strain>
    </source>
</reference>
<sequence length="46" mass="5305">MGDVVASEGLIWRKGMELWDGLELLDADVRSPSSFWWMVFDKETNS</sequence>
<accession>A0A285TX35</accession>
<organism evidence="1 2">
    <name type="scientific">Thalassospira xiamenensis</name>
    <dbReference type="NCBI Taxonomy" id="220697"/>
    <lineage>
        <taxon>Bacteria</taxon>
        <taxon>Pseudomonadati</taxon>
        <taxon>Pseudomonadota</taxon>
        <taxon>Alphaproteobacteria</taxon>
        <taxon>Rhodospirillales</taxon>
        <taxon>Thalassospiraceae</taxon>
        <taxon>Thalassospira</taxon>
    </lineage>
</organism>
<dbReference type="Proteomes" id="UP000219068">
    <property type="component" value="Unassembled WGS sequence"/>
</dbReference>